<evidence type="ECO:0000256" key="2">
    <source>
        <dbReference type="ARBA" id="ARBA00022475"/>
    </source>
</evidence>
<evidence type="ECO:0000256" key="3">
    <source>
        <dbReference type="ARBA" id="ARBA00022676"/>
    </source>
</evidence>
<sequence>MLSHGNGLRFLRQELREHHVSFIELQDYPKLERGSGLAYFYYLVVDLFTTARLIRRERNFIRERQHQYACIISDGRYGICSTQIPSFLISHQISFIMPRGLGLFRPIVDWINSRYLRRFDMVFIPDFPEMETCLSGRLSHNRVTDKLKHNWIGVLSAYTREQDREEIDYLFIISGYLEHQRESFIGKLLEQAKRLAGTKVFVLGDTSTEEVTCLPDYNITIYPVVTGSQRNTLFNQARLIVSRSGYTTVMDLAEMDKQAVLFATPKQTEQEYLADFLGEKQWYVTGREQKHVDLPAMVEEIQQTDRFIPPWKTEKSLEIVHDEVKKHLGGNRFSLIIPAHNEEHYLEGTLNHLVSQDYPVDCYEIIVVENGSTDSTREIASSYAAIHENLSVLTCEKGVSRARNTGFAQASPDSDWIVFLDADTRLEPGFLRELDRYLGKHAADNLAIGTTALKPSDTSSAKARFWFSLYDLGHRLSRTSYGLQIVRAEVASQVAYDEQLSYAEDLDYIRQARRYGDFFFLQTDKAATSARRFEKQGYLKQTLIWWYQAMQPVSMKKGKSYLVIR</sequence>
<evidence type="ECO:0000256" key="5">
    <source>
        <dbReference type="ARBA" id="ARBA00023136"/>
    </source>
</evidence>
<evidence type="ECO:0000256" key="4">
    <source>
        <dbReference type="ARBA" id="ARBA00022679"/>
    </source>
</evidence>
<dbReference type="EMBL" id="AP024233">
    <property type="protein sequence ID" value="BCO09493.1"/>
    <property type="molecule type" value="Genomic_DNA"/>
</dbReference>
<evidence type="ECO:0000313" key="8">
    <source>
        <dbReference type="EMBL" id="BCO09493.1"/>
    </source>
</evidence>
<dbReference type="Proteomes" id="UP001063350">
    <property type="component" value="Chromosome"/>
</dbReference>
<dbReference type="GO" id="GO:0005886">
    <property type="term" value="C:plasma membrane"/>
    <property type="evidence" value="ECO:0007669"/>
    <property type="project" value="UniProtKB-SubCell"/>
</dbReference>
<dbReference type="Pfam" id="PF00535">
    <property type="entry name" value="Glycos_transf_2"/>
    <property type="match status" value="1"/>
</dbReference>
<organism evidence="8 9">
    <name type="scientific">Desulfolithobacter dissulfuricans</name>
    <dbReference type="NCBI Taxonomy" id="2795293"/>
    <lineage>
        <taxon>Bacteria</taxon>
        <taxon>Pseudomonadati</taxon>
        <taxon>Thermodesulfobacteriota</taxon>
        <taxon>Desulfobulbia</taxon>
        <taxon>Desulfobulbales</taxon>
        <taxon>Desulfobulbaceae</taxon>
        <taxon>Desulfolithobacter</taxon>
    </lineage>
</organism>
<keyword evidence="9" id="KW-1185">Reference proteome</keyword>
<dbReference type="InterPro" id="IPR007235">
    <property type="entry name" value="Glyco_trans_28_C"/>
</dbReference>
<dbReference type="Gene3D" id="3.40.50.2000">
    <property type="entry name" value="Glycogen Phosphorylase B"/>
    <property type="match status" value="1"/>
</dbReference>
<keyword evidence="5" id="KW-0472">Membrane</keyword>
<evidence type="ECO:0008006" key="10">
    <source>
        <dbReference type="Google" id="ProtNLM"/>
    </source>
</evidence>
<evidence type="ECO:0000313" key="9">
    <source>
        <dbReference type="Proteomes" id="UP001063350"/>
    </source>
</evidence>
<accession>A0A915XKN9</accession>
<keyword evidence="2" id="KW-1003">Cell membrane</keyword>
<proteinExistence type="predicted"/>
<evidence type="ECO:0000256" key="1">
    <source>
        <dbReference type="ARBA" id="ARBA00004236"/>
    </source>
</evidence>
<dbReference type="KEGG" id="ddu:GF1_18690"/>
<protein>
    <recommendedName>
        <fullName evidence="10">Glycosyltransferase</fullName>
    </recommendedName>
</protein>
<dbReference type="PANTHER" id="PTHR43646:SF2">
    <property type="entry name" value="GLYCOSYLTRANSFERASE 2-LIKE DOMAIN-CONTAINING PROTEIN"/>
    <property type="match status" value="1"/>
</dbReference>
<reference evidence="8" key="1">
    <citation type="submission" date="2020-12" db="EMBL/GenBank/DDBJ databases">
        <title>Desulfobium dissulfuricans gen. nov., sp. nov., a novel mesophilic, sulfate-reducing bacterium isolated from a deep-sea hydrothermal vent.</title>
        <authorList>
            <person name="Hashimoto Y."/>
            <person name="Tame A."/>
            <person name="Sawayama S."/>
            <person name="Miyazaki J."/>
            <person name="Takai K."/>
            <person name="Nakagawa S."/>
        </authorList>
    </citation>
    <scope>NUCLEOTIDE SEQUENCE</scope>
    <source>
        <strain evidence="8">GF1</strain>
    </source>
</reference>
<dbReference type="InterPro" id="IPR001173">
    <property type="entry name" value="Glyco_trans_2-like"/>
</dbReference>
<dbReference type="AlphaFoldDB" id="A0A915XKN9"/>
<dbReference type="Gene3D" id="3.90.550.10">
    <property type="entry name" value="Spore Coat Polysaccharide Biosynthesis Protein SpsA, Chain A"/>
    <property type="match status" value="1"/>
</dbReference>
<dbReference type="PANTHER" id="PTHR43646">
    <property type="entry name" value="GLYCOSYLTRANSFERASE"/>
    <property type="match status" value="1"/>
</dbReference>
<feature type="domain" description="Glycosyl transferase family 28 C-terminal" evidence="7">
    <location>
        <begin position="204"/>
        <end position="299"/>
    </location>
</feature>
<dbReference type="Pfam" id="PF04101">
    <property type="entry name" value="Glyco_tran_28_C"/>
    <property type="match status" value="1"/>
</dbReference>
<gene>
    <name evidence="8" type="ORF">GF1_18690</name>
</gene>
<dbReference type="GO" id="GO:0016758">
    <property type="term" value="F:hexosyltransferase activity"/>
    <property type="evidence" value="ECO:0007669"/>
    <property type="project" value="InterPro"/>
</dbReference>
<feature type="domain" description="Glycosyltransferase 2-like" evidence="6">
    <location>
        <begin position="334"/>
        <end position="463"/>
    </location>
</feature>
<name>A0A915XKN9_9BACT</name>
<dbReference type="InterPro" id="IPR029044">
    <property type="entry name" value="Nucleotide-diphossugar_trans"/>
</dbReference>
<comment type="subcellular location">
    <subcellularLocation>
        <location evidence="1">Cell membrane</location>
    </subcellularLocation>
</comment>
<keyword evidence="4" id="KW-0808">Transferase</keyword>
<keyword evidence="3" id="KW-0328">Glycosyltransferase</keyword>
<evidence type="ECO:0000259" key="7">
    <source>
        <dbReference type="Pfam" id="PF04101"/>
    </source>
</evidence>
<dbReference type="SUPFAM" id="SSF53448">
    <property type="entry name" value="Nucleotide-diphospho-sugar transferases"/>
    <property type="match status" value="1"/>
</dbReference>
<evidence type="ECO:0000259" key="6">
    <source>
        <dbReference type="Pfam" id="PF00535"/>
    </source>
</evidence>